<proteinExistence type="predicted"/>
<evidence type="ECO:0000313" key="1">
    <source>
        <dbReference type="EMBL" id="SDS74811.1"/>
    </source>
</evidence>
<protein>
    <submittedName>
        <fullName evidence="1">Uncharacterized protein</fullName>
    </submittedName>
</protein>
<evidence type="ECO:0000313" key="2">
    <source>
        <dbReference type="Proteomes" id="UP000199092"/>
    </source>
</evidence>
<dbReference type="RefSeq" id="WP_091413028.1">
    <property type="nucleotide sequence ID" value="NZ_LT629749.1"/>
</dbReference>
<name>A0A1H1URC4_9ACTN</name>
<dbReference type="AlphaFoldDB" id="A0A1H1URC4"/>
<accession>A0A1H1URC4</accession>
<sequence length="166" mass="16963">MGAAAAVVLAAALLVTWEVVRTSEPADPAAAARTSFPGLPAPSAEPTLASLDTLAPAPGTVVAAPGPFDDRYRLTGLRLTRDEVVGAVEITSDVSATLDLEVLAGFYDRDGRLLGTARHVQHADEHGAEHPEGRPPVTHPFAIGVPAGVADRVVAAAVGVPVLVNE</sequence>
<dbReference type="EMBL" id="LT629749">
    <property type="protein sequence ID" value="SDS74811.1"/>
    <property type="molecule type" value="Genomic_DNA"/>
</dbReference>
<dbReference type="OrthoDB" id="4565789at2"/>
<gene>
    <name evidence="1" type="ORF">SAMN04488543_2308</name>
</gene>
<keyword evidence="2" id="KW-1185">Reference proteome</keyword>
<reference evidence="1 2" key="1">
    <citation type="submission" date="2016-10" db="EMBL/GenBank/DDBJ databases">
        <authorList>
            <person name="de Groot N.N."/>
        </authorList>
    </citation>
    <scope>NUCLEOTIDE SEQUENCE [LARGE SCALE GENOMIC DNA]</scope>
    <source>
        <strain evidence="1 2">DSM 21741</strain>
    </source>
</reference>
<dbReference type="Proteomes" id="UP000199092">
    <property type="component" value="Chromosome I"/>
</dbReference>
<organism evidence="1 2">
    <name type="scientific">Friedmanniella luteola</name>
    <dbReference type="NCBI Taxonomy" id="546871"/>
    <lineage>
        <taxon>Bacteria</taxon>
        <taxon>Bacillati</taxon>
        <taxon>Actinomycetota</taxon>
        <taxon>Actinomycetes</taxon>
        <taxon>Propionibacteriales</taxon>
        <taxon>Nocardioidaceae</taxon>
        <taxon>Friedmanniella</taxon>
    </lineage>
</organism>